<sequence length="252" mass="28504">MELFGFKLDSIKIEDLDGKITEINYSENGCSSKTNFQQLPENDKTTIRALLYIMDKCCVGDSAYHEMSMLVDGLPRSYLIKQCRNAQNSISHITRTPGKHPGAQMSFKGELREQIRKKIQLGDVGKQKVIIAGNHTVGIVSGSEDYEVLRISCKEILAEINDLVEHGEIEVDGHRIPLEFYLSGDYKIQWDTSKAEDYYHNSKNARTLSTNRSMACKSSSNYGCIKKPLLGIPIENVRVDELHLLLRITDIF</sequence>
<accession>A0A7D9DYK5</accession>
<dbReference type="AlphaFoldDB" id="A0A7D9DYK5"/>
<comment type="caution">
    <text evidence="1">The sequence shown here is derived from an EMBL/GenBank/DDBJ whole genome shotgun (WGS) entry which is preliminary data.</text>
</comment>
<dbReference type="EMBL" id="CACRXK020002729">
    <property type="protein sequence ID" value="CAB3995784.1"/>
    <property type="molecule type" value="Genomic_DNA"/>
</dbReference>
<dbReference type="Proteomes" id="UP001152795">
    <property type="component" value="Unassembled WGS sequence"/>
</dbReference>
<name>A0A7D9DYK5_PARCT</name>
<keyword evidence="2" id="KW-1185">Reference proteome</keyword>
<gene>
    <name evidence="1" type="ORF">PACLA_8A021846</name>
</gene>
<reference evidence="1" key="1">
    <citation type="submission" date="2020-04" db="EMBL/GenBank/DDBJ databases">
        <authorList>
            <person name="Alioto T."/>
            <person name="Alioto T."/>
            <person name="Gomez Garrido J."/>
        </authorList>
    </citation>
    <scope>NUCLEOTIDE SEQUENCE</scope>
    <source>
        <strain evidence="1">A484AB</strain>
    </source>
</reference>
<dbReference type="OrthoDB" id="5985188at2759"/>
<dbReference type="PANTHER" id="PTHR31424:SF3">
    <property type="entry name" value="RING-TYPE DOMAIN-CONTAINING PROTEIN"/>
    <property type="match status" value="1"/>
</dbReference>
<proteinExistence type="predicted"/>
<dbReference type="PANTHER" id="PTHR31424">
    <property type="entry name" value="PROTEIN CBG23806"/>
    <property type="match status" value="1"/>
</dbReference>
<evidence type="ECO:0000313" key="1">
    <source>
        <dbReference type="EMBL" id="CAB3995784.1"/>
    </source>
</evidence>
<organism evidence="1 2">
    <name type="scientific">Paramuricea clavata</name>
    <name type="common">Red gorgonian</name>
    <name type="synonym">Violescent sea-whip</name>
    <dbReference type="NCBI Taxonomy" id="317549"/>
    <lineage>
        <taxon>Eukaryota</taxon>
        <taxon>Metazoa</taxon>
        <taxon>Cnidaria</taxon>
        <taxon>Anthozoa</taxon>
        <taxon>Octocorallia</taxon>
        <taxon>Malacalcyonacea</taxon>
        <taxon>Plexauridae</taxon>
        <taxon>Paramuricea</taxon>
    </lineage>
</organism>
<evidence type="ECO:0000313" key="2">
    <source>
        <dbReference type="Proteomes" id="UP001152795"/>
    </source>
</evidence>
<protein>
    <submittedName>
        <fullName evidence="1">Uncharacterized protein</fullName>
    </submittedName>
</protein>